<evidence type="ECO:0000313" key="2">
    <source>
        <dbReference type="Proteomes" id="UP000046122"/>
    </source>
</evidence>
<reference evidence="1 2" key="1">
    <citation type="submission" date="2014-08" db="EMBL/GenBank/DDBJ databases">
        <authorList>
            <person name="Moulin Lionel"/>
        </authorList>
    </citation>
    <scope>NUCLEOTIDE SEQUENCE [LARGE SCALE GENOMIC DNA]</scope>
</reference>
<protein>
    <submittedName>
        <fullName evidence="1">Uncharacterized protein</fullName>
    </submittedName>
</protein>
<dbReference type="EMBL" id="CCNE01000009">
    <property type="protein sequence ID" value="CDX52718.1"/>
    <property type="molecule type" value="Genomic_DNA"/>
</dbReference>
<organism evidence="1 2">
    <name type="scientific">Mesorhizobium plurifarium</name>
    <dbReference type="NCBI Taxonomy" id="69974"/>
    <lineage>
        <taxon>Bacteria</taxon>
        <taxon>Pseudomonadati</taxon>
        <taxon>Pseudomonadota</taxon>
        <taxon>Alphaproteobacteria</taxon>
        <taxon>Hyphomicrobiales</taxon>
        <taxon>Phyllobacteriaceae</taxon>
        <taxon>Mesorhizobium</taxon>
    </lineage>
</organism>
<gene>
    <name evidence="1" type="ORF">MPL3365_170049</name>
</gene>
<proteinExistence type="predicted"/>
<dbReference type="AlphaFoldDB" id="A0A090FYY9"/>
<dbReference type="Proteomes" id="UP000046122">
    <property type="component" value="Unassembled WGS sequence"/>
</dbReference>
<accession>A0A090FYY9</accession>
<evidence type="ECO:0000313" key="1">
    <source>
        <dbReference type="EMBL" id="CDX52718.1"/>
    </source>
</evidence>
<sequence>MNVTKTNTEWSKTMESVIATAFLMVSTLAFAFDVNENDMLSIDARRDTKTYPCGREKTLPSVKWESGCVFVDDLPHVQSGLPVVIYI</sequence>
<name>A0A090FYY9_MESPL</name>